<feature type="compositionally biased region" description="Basic and acidic residues" evidence="2">
    <location>
        <begin position="1400"/>
        <end position="1411"/>
    </location>
</feature>
<comment type="caution">
    <text evidence="3">The sequence shown here is derived from an EMBL/GenBank/DDBJ whole genome shotgun (WGS) entry which is preliminary data.</text>
</comment>
<reference evidence="3 4" key="1">
    <citation type="submission" date="2024-02" db="EMBL/GenBank/DDBJ databases">
        <authorList>
            <person name="Daric V."/>
            <person name="Darras S."/>
        </authorList>
    </citation>
    <scope>NUCLEOTIDE SEQUENCE [LARGE SCALE GENOMIC DNA]</scope>
</reference>
<evidence type="ECO:0008006" key="5">
    <source>
        <dbReference type="Google" id="ProtNLM"/>
    </source>
</evidence>
<protein>
    <recommendedName>
        <fullName evidence="5">UHRF1-binding protein 1-like</fullName>
    </recommendedName>
</protein>
<evidence type="ECO:0000313" key="4">
    <source>
        <dbReference type="Proteomes" id="UP001642483"/>
    </source>
</evidence>
<gene>
    <name evidence="3" type="ORF">CVLEPA_LOCUS19001</name>
</gene>
<dbReference type="Proteomes" id="UP001642483">
    <property type="component" value="Unassembled WGS sequence"/>
</dbReference>
<feature type="region of interest" description="Disordered" evidence="2">
    <location>
        <begin position="711"/>
        <end position="793"/>
    </location>
</feature>
<dbReference type="EMBL" id="CAWYQH010000103">
    <property type="protein sequence ID" value="CAK8686967.1"/>
    <property type="molecule type" value="Genomic_DNA"/>
</dbReference>
<dbReference type="PANTHER" id="PTHR22774:SF11">
    <property type="entry name" value="CHOREIN N-TERMINAL DOMAIN-CONTAINING PROTEIN"/>
    <property type="match status" value="1"/>
</dbReference>
<feature type="coiled-coil region" evidence="1">
    <location>
        <begin position="1468"/>
        <end position="1509"/>
    </location>
</feature>
<feature type="region of interest" description="Disordered" evidence="2">
    <location>
        <begin position="268"/>
        <end position="297"/>
    </location>
</feature>
<feature type="region of interest" description="Disordered" evidence="2">
    <location>
        <begin position="1046"/>
        <end position="1075"/>
    </location>
</feature>
<organism evidence="3 4">
    <name type="scientific">Clavelina lepadiformis</name>
    <name type="common">Light-bulb sea squirt</name>
    <name type="synonym">Ascidia lepadiformis</name>
    <dbReference type="NCBI Taxonomy" id="159417"/>
    <lineage>
        <taxon>Eukaryota</taxon>
        <taxon>Metazoa</taxon>
        <taxon>Chordata</taxon>
        <taxon>Tunicata</taxon>
        <taxon>Ascidiacea</taxon>
        <taxon>Aplousobranchia</taxon>
        <taxon>Clavelinidae</taxon>
        <taxon>Clavelina</taxon>
    </lineage>
</organism>
<evidence type="ECO:0000256" key="1">
    <source>
        <dbReference type="SAM" id="Coils"/>
    </source>
</evidence>
<dbReference type="Pfam" id="PF24917">
    <property type="entry name" value="BLTP3A_B"/>
    <property type="match status" value="1"/>
</dbReference>
<dbReference type="PANTHER" id="PTHR22774">
    <property type="entry name" value="CHOREIN N-TERMINAL DOMAIN-CONTAINING PROTEIN"/>
    <property type="match status" value="1"/>
</dbReference>
<keyword evidence="1" id="KW-0175">Coiled coil</keyword>
<feature type="region of interest" description="Disordered" evidence="2">
    <location>
        <begin position="1119"/>
        <end position="1180"/>
    </location>
</feature>
<feature type="compositionally biased region" description="Polar residues" evidence="2">
    <location>
        <begin position="268"/>
        <end position="289"/>
    </location>
</feature>
<feature type="region of interest" description="Disordered" evidence="2">
    <location>
        <begin position="957"/>
        <end position="976"/>
    </location>
</feature>
<feature type="compositionally biased region" description="Low complexity" evidence="2">
    <location>
        <begin position="967"/>
        <end position="976"/>
    </location>
</feature>
<feature type="compositionally biased region" description="Low complexity" evidence="2">
    <location>
        <begin position="762"/>
        <end position="775"/>
    </location>
</feature>
<feature type="compositionally biased region" description="Basic and acidic residues" evidence="2">
    <location>
        <begin position="1158"/>
        <end position="1174"/>
    </location>
</feature>
<evidence type="ECO:0000313" key="3">
    <source>
        <dbReference type="EMBL" id="CAK8686967.1"/>
    </source>
</evidence>
<feature type="region of interest" description="Disordered" evidence="2">
    <location>
        <begin position="1394"/>
        <end position="1429"/>
    </location>
</feature>
<name>A0ABP0G6Z8_CLALP</name>
<evidence type="ECO:0000256" key="2">
    <source>
        <dbReference type="SAM" id="MobiDB-lite"/>
    </source>
</evidence>
<dbReference type="InterPro" id="IPR026728">
    <property type="entry name" value="BLTP3A/B"/>
</dbReference>
<accession>A0ABP0G6Z8</accession>
<proteinExistence type="predicted"/>
<feature type="compositionally biased region" description="Polar residues" evidence="2">
    <location>
        <begin position="1119"/>
        <end position="1155"/>
    </location>
</feature>
<keyword evidence="4" id="KW-1185">Reference proteome</keyword>
<sequence length="1514" mass="167258">MASLIKKQILKHLSKFAKNLSADSIQLSTLRGEGELSNLELDCVAIQNLVDLPTWLQINHAKCNKVHVKIPWTKLKTTPITIFLDSVDLDMVACEKPRPPNGASPIQASASSGDSSYGFIQKVLEGIAVRINSINVNFSSAVFRAEFQLSQLLVYSTDPDGKKADLRFTRILNKAWGQVLTFKKVTWQTMRIVTDAAGSETTGLTTPIRLITNQATISIVLRRKVSDLSILASRLHIQFDDLLWVLSDAQVQSALLCVKSIRETIERSQQQGRTNETYKTQQNTQTISPPNTPQVMEVDPSTANDPYFMRHIIHESSVHGDIDRIDLHICDDGSNPNKEATYKKVVEGGAILITLHNLRMDHYPRHKAGKSRAHFRNYLDTEVARDKWAEEIIVTFRKDFVELKKAAKAAGFEGPQSSAKLQENCLLFRLGDVDVGQVSSASDKERTNQKVLSSLKKELLLPDDMPFASAIITDYYFPDGRDYPAPHNNIFIRINAPHLRAHWPSLLWMNQLALSTMKSVQGMLEDLGVVMGGGDPKEEEHIDIRIETLMPKIFIPASSVNEDPNSPEGIEIQVSQAAVTNCRYGENSSRESLSQILNGIKESFIKKNETSFPNDKGHDFDFMYRLLEDHACGGDMPIRRSLMEHKLQLSNSSLKKQAYQDVWSIWLRQIWLNFVMKDPKTGQLLPKSKSFAFVDSVPITMWLCKTETSFEPVRETGKNPPKATGSTQSTPAPTPKREKVQVPKSQSDDCIASSTMVQADHNISNTSTSSNRLTNGEVSLPSASEQNENGRPHRSKLLDFYRHALEETKPEPKLPRPVPIVEGAANTYIFLHSDKAARIMLNHHQFLFLLRLADSIQNIGEKVFSDTNTIFSDRSSIVSLDTLNDQPEIPEDSSSVRLLLPSVELYLVLRSAPTDEESTDDDKDSKGLLNHLDKTAQTAPIKENKCFTETSSFVTKTRSSSEPLRPLTPSSSDCSSLDTVSILGDEASSLNLFSPIPQSCPLNESPLGVTQDISSLPSSPTLGSRCNTSDPCNALRRKAESRIQSRMQEASNLSSSASCENVSRSGTVTSSGYETGSYDSISAIMTSQDEDTQSISSSGTSSLDQFVFLEIDSVNSSKSPNSLCLNEQPVQSHSATGKVNSSNEDSELMTDSQMTVVDESRKSHEQKETSDETKMMTPQEKPSKVSVLCIKAENGLELCVDSHASGSSIRIVAQQVALNELGNLTIDAVGELFNNPADSPKKPKETHPPHLRMRIDSGHCASRFYPSGEGHIAIEADGVKLKVLSSTLANIGAFLEDEVEPEILPMRIAARNTNLTIQDDGKPVYPTTAKSPPVVLNVQEAFVRRDTSGVFHVETTSSTSSLQDLFAPLSSSTREEAAPQHEQDEITEVHAIPTFSGDTKSNHQPDPRGSDETQEPPDCNKEESIDGNLLNGFVSSTDDITVSHGPVHKPLCRLSYPPHDNGDVSPDVAALKKQLEEMTQERDSLVTALTQMQDDLVTSEREKAKLRSQLKFAP</sequence>